<dbReference type="PROSITE" id="PS50977">
    <property type="entry name" value="HTH_TETR_2"/>
    <property type="match status" value="1"/>
</dbReference>
<keyword evidence="3 5" id="KW-0238">DNA-binding</keyword>
<feature type="domain" description="HTH tetR-type" evidence="6">
    <location>
        <begin position="10"/>
        <end position="70"/>
    </location>
</feature>
<dbReference type="SUPFAM" id="SSF48498">
    <property type="entry name" value="Tetracyclin repressor-like, C-terminal domain"/>
    <property type="match status" value="1"/>
</dbReference>
<dbReference type="PANTHER" id="PTHR47506">
    <property type="entry name" value="TRANSCRIPTIONAL REGULATORY PROTEIN"/>
    <property type="match status" value="1"/>
</dbReference>
<evidence type="ECO:0000313" key="8">
    <source>
        <dbReference type="Proteomes" id="UP000186132"/>
    </source>
</evidence>
<accession>A0A1M5DTT1</accession>
<dbReference type="InterPro" id="IPR001647">
    <property type="entry name" value="HTH_TetR"/>
</dbReference>
<reference evidence="7 8" key="1">
    <citation type="submission" date="2016-11" db="EMBL/GenBank/DDBJ databases">
        <authorList>
            <person name="Jaros S."/>
            <person name="Januszkiewicz K."/>
            <person name="Wedrychowicz H."/>
        </authorList>
    </citation>
    <scope>NUCLEOTIDE SEQUENCE [LARGE SCALE GENOMIC DNA]</scope>
    <source>
        <strain evidence="7 8">DSM 45627</strain>
    </source>
</reference>
<dbReference type="STRING" id="1206085.SAMN05443575_0692"/>
<sequence>MPKVSQQYRDARRAQILDAAKRCFLRHGFRGTSMQQLFAEAGLSSGAFYGYFASKEDVVLAVAEENLLDVASLLRRLAAHTDRAGLGDAVAAVLTLVRDKHRRGDVGSLAVLVWAEALRDPRIAERQRAALARMRADLAEVVRRRSADTTAGADPDVVAGLVTSVVSGYLLQLAVFGEDAVVGIPEAVRTLWAA</sequence>
<dbReference type="InterPro" id="IPR039538">
    <property type="entry name" value="BetI_C"/>
</dbReference>
<dbReference type="PRINTS" id="PR00455">
    <property type="entry name" value="HTHTETR"/>
</dbReference>
<evidence type="ECO:0000256" key="4">
    <source>
        <dbReference type="ARBA" id="ARBA00023163"/>
    </source>
</evidence>
<evidence type="ECO:0000256" key="5">
    <source>
        <dbReference type="PROSITE-ProRule" id="PRU00335"/>
    </source>
</evidence>
<dbReference type="SUPFAM" id="SSF46689">
    <property type="entry name" value="Homeodomain-like"/>
    <property type="match status" value="1"/>
</dbReference>
<dbReference type="InterPro" id="IPR023772">
    <property type="entry name" value="DNA-bd_HTH_TetR-type_CS"/>
</dbReference>
<dbReference type="OrthoDB" id="5242390at2"/>
<dbReference type="GO" id="GO:0003677">
    <property type="term" value="F:DNA binding"/>
    <property type="evidence" value="ECO:0007669"/>
    <property type="project" value="UniProtKB-UniRule"/>
</dbReference>
<dbReference type="Proteomes" id="UP000186132">
    <property type="component" value="Unassembled WGS sequence"/>
</dbReference>
<evidence type="ECO:0000256" key="2">
    <source>
        <dbReference type="ARBA" id="ARBA00023015"/>
    </source>
</evidence>
<feature type="DNA-binding region" description="H-T-H motif" evidence="5">
    <location>
        <begin position="33"/>
        <end position="52"/>
    </location>
</feature>
<keyword evidence="1" id="KW-0678">Repressor</keyword>
<dbReference type="Gene3D" id="1.10.357.10">
    <property type="entry name" value="Tetracycline Repressor, domain 2"/>
    <property type="match status" value="1"/>
</dbReference>
<dbReference type="PROSITE" id="PS01081">
    <property type="entry name" value="HTH_TETR_1"/>
    <property type="match status" value="1"/>
</dbReference>
<protein>
    <submittedName>
        <fullName evidence="7">Transcriptional regulator, TetR family</fullName>
    </submittedName>
</protein>
<keyword evidence="8" id="KW-1185">Reference proteome</keyword>
<evidence type="ECO:0000256" key="1">
    <source>
        <dbReference type="ARBA" id="ARBA00022491"/>
    </source>
</evidence>
<dbReference type="PANTHER" id="PTHR47506:SF1">
    <property type="entry name" value="HTH-TYPE TRANSCRIPTIONAL REGULATOR YJDC"/>
    <property type="match status" value="1"/>
</dbReference>
<evidence type="ECO:0000259" key="6">
    <source>
        <dbReference type="PROSITE" id="PS50977"/>
    </source>
</evidence>
<keyword evidence="2" id="KW-0805">Transcription regulation</keyword>
<name>A0A1M5DTT1_9ACTN</name>
<dbReference type="RefSeq" id="WP_073385903.1">
    <property type="nucleotide sequence ID" value="NZ_FQVU01000001.1"/>
</dbReference>
<gene>
    <name evidence="7" type="ORF">SAMN05443575_0692</name>
</gene>
<evidence type="ECO:0000313" key="7">
    <source>
        <dbReference type="EMBL" id="SHF70326.1"/>
    </source>
</evidence>
<keyword evidence="4" id="KW-0804">Transcription</keyword>
<organism evidence="7 8">
    <name type="scientific">Jatrophihabitans endophyticus</name>
    <dbReference type="NCBI Taxonomy" id="1206085"/>
    <lineage>
        <taxon>Bacteria</taxon>
        <taxon>Bacillati</taxon>
        <taxon>Actinomycetota</taxon>
        <taxon>Actinomycetes</taxon>
        <taxon>Jatrophihabitantales</taxon>
        <taxon>Jatrophihabitantaceae</taxon>
        <taxon>Jatrophihabitans</taxon>
    </lineage>
</organism>
<evidence type="ECO:0000256" key="3">
    <source>
        <dbReference type="ARBA" id="ARBA00023125"/>
    </source>
</evidence>
<dbReference type="InterPro" id="IPR036271">
    <property type="entry name" value="Tet_transcr_reg_TetR-rel_C_sf"/>
</dbReference>
<dbReference type="EMBL" id="FQVU01000001">
    <property type="protein sequence ID" value="SHF70326.1"/>
    <property type="molecule type" value="Genomic_DNA"/>
</dbReference>
<dbReference type="InterPro" id="IPR009057">
    <property type="entry name" value="Homeodomain-like_sf"/>
</dbReference>
<dbReference type="Pfam" id="PF00440">
    <property type="entry name" value="TetR_N"/>
    <property type="match status" value="1"/>
</dbReference>
<proteinExistence type="predicted"/>
<dbReference type="AlphaFoldDB" id="A0A1M5DTT1"/>
<dbReference type="Pfam" id="PF13977">
    <property type="entry name" value="TetR_C_6"/>
    <property type="match status" value="1"/>
</dbReference>